<evidence type="ECO:0000256" key="11">
    <source>
        <dbReference type="PIRSR" id="PIRSR000108-2"/>
    </source>
</evidence>
<reference evidence="15 16" key="1">
    <citation type="submission" date="2017-02" db="EMBL/GenBank/DDBJ databases">
        <authorList>
            <person name="Peterson S.W."/>
        </authorList>
    </citation>
    <scope>NUCLEOTIDE SEQUENCE [LARGE SCALE GENOMIC DNA]</scope>
    <source>
        <strain evidence="15 16">ATCC 17233</strain>
    </source>
</reference>
<organism evidence="15 16">
    <name type="scientific">Eubacterium ruminantium</name>
    <dbReference type="NCBI Taxonomy" id="42322"/>
    <lineage>
        <taxon>Bacteria</taxon>
        <taxon>Bacillati</taxon>
        <taxon>Bacillota</taxon>
        <taxon>Clostridia</taxon>
        <taxon>Eubacteriales</taxon>
        <taxon>Eubacteriaceae</taxon>
        <taxon>Eubacterium</taxon>
    </lineage>
</organism>
<dbReference type="GO" id="GO:0006102">
    <property type="term" value="P:isocitrate metabolic process"/>
    <property type="evidence" value="ECO:0007669"/>
    <property type="project" value="UniProtKB-UniRule"/>
</dbReference>
<evidence type="ECO:0000313" key="16">
    <source>
        <dbReference type="Proteomes" id="UP000189857"/>
    </source>
</evidence>
<evidence type="ECO:0000256" key="8">
    <source>
        <dbReference type="ARBA" id="ARBA00023211"/>
    </source>
</evidence>
<feature type="binding site" evidence="13">
    <location>
        <position position="82"/>
    </location>
    <ligand>
        <name>NADP(+)</name>
        <dbReference type="ChEBI" id="CHEBI:58349"/>
    </ligand>
</feature>
<feature type="binding site" evidence="13">
    <location>
        <begin position="307"/>
        <end position="312"/>
    </location>
    <ligand>
        <name>NADP(+)</name>
        <dbReference type="ChEBI" id="CHEBI:58349"/>
    </ligand>
</feature>
<keyword evidence="4 9" id="KW-0479">Metal-binding</keyword>
<comment type="similarity">
    <text evidence="2 9">Belongs to the isocitrate and isopropylmalate dehydrogenases family.</text>
</comment>
<feature type="binding site" evidence="13">
    <location>
        <position position="325"/>
    </location>
    <ligand>
        <name>NADP(+)</name>
        <dbReference type="ChEBI" id="CHEBI:58349"/>
    </ligand>
</feature>
<feature type="site" description="Critical for catalysis" evidence="10">
    <location>
        <position position="210"/>
    </location>
</feature>
<evidence type="ECO:0000259" key="14">
    <source>
        <dbReference type="SMART" id="SM01329"/>
    </source>
</evidence>
<dbReference type="PIRSF" id="PIRSF000108">
    <property type="entry name" value="IDH_NADP"/>
    <property type="match status" value="1"/>
</dbReference>
<feature type="binding site" evidence="11">
    <location>
        <begin position="94"/>
        <end position="100"/>
    </location>
    <ligand>
        <name>D-threo-isocitrate</name>
        <dbReference type="ChEBI" id="CHEBI:15562"/>
    </ligand>
</feature>
<protein>
    <recommendedName>
        <fullName evidence="9">Isocitrate dehydrogenase [NADP]</fullName>
        <ecNumber evidence="9">1.1.1.42</ecNumber>
    </recommendedName>
</protein>
<evidence type="ECO:0000256" key="3">
    <source>
        <dbReference type="ARBA" id="ARBA00022532"/>
    </source>
</evidence>
<dbReference type="GO" id="GO:0004450">
    <property type="term" value="F:isocitrate dehydrogenase (NADP+) activity"/>
    <property type="evidence" value="ECO:0007669"/>
    <property type="project" value="UniProtKB-UniRule"/>
</dbReference>
<evidence type="ECO:0000256" key="13">
    <source>
        <dbReference type="PIRSR" id="PIRSR000108-4"/>
    </source>
</evidence>
<keyword evidence="16" id="KW-1185">Reference proteome</keyword>
<dbReference type="GO" id="GO:0051287">
    <property type="term" value="F:NAD binding"/>
    <property type="evidence" value="ECO:0007669"/>
    <property type="project" value="InterPro"/>
</dbReference>
<evidence type="ECO:0000256" key="6">
    <source>
        <dbReference type="ARBA" id="ARBA00022857"/>
    </source>
</evidence>
<proteinExistence type="inferred from homology"/>
<dbReference type="EC" id="1.1.1.42" evidence="9"/>
<evidence type="ECO:0000256" key="9">
    <source>
        <dbReference type="PIRNR" id="PIRNR000108"/>
    </source>
</evidence>
<evidence type="ECO:0000256" key="10">
    <source>
        <dbReference type="PIRSR" id="PIRSR000108-1"/>
    </source>
</evidence>
<evidence type="ECO:0000256" key="1">
    <source>
        <dbReference type="ARBA" id="ARBA00001936"/>
    </source>
</evidence>
<feature type="binding site" evidence="12">
    <location>
        <position position="250"/>
    </location>
    <ligand>
        <name>Mn(2+)</name>
        <dbReference type="ChEBI" id="CHEBI:29035"/>
    </ligand>
</feature>
<name>A0A1T4Q8M2_9FIRM</name>
<keyword evidence="3 9" id="KW-0816">Tricarboxylic acid cycle</keyword>
<comment type="cofactor">
    <cofactor evidence="1">
        <name>Mn(2+)</name>
        <dbReference type="ChEBI" id="CHEBI:29035"/>
    </cofactor>
</comment>
<dbReference type="InterPro" id="IPR024084">
    <property type="entry name" value="IsoPropMal-DH-like_dom"/>
</dbReference>
<sequence>MSKIEMKTPLVEMDGDEMTRILWKYIKDELLLPFIDLKTEYYDLGLPHRNETDDKVTFDSAYATQKYGVAVKCATITPNAARVEEYNLKEMWKSPNGTIRAILDGTVFRAPIIVKGIEPCVKNWKQPITIARHAYGDVYKASEMKIPGPGKVELVYTAADGSQESVLVHEFNSAGIVQGMHNLEPSIESFAKSCFNYALDTKQSLWFATKDTISKKYDHTFKDIFQEIYDAEYKEKFEAAGIEYFYTLIDDAVARVMKSKGGFIWACKNYDGDVMSDMLSSAFGSLAMMTSVLVSPSGVYEYEAAHGTVQRHYYKHLAGEETSTNPVATIFAWTGALRKRGELDGTPELMTFADKLEKATIDTIEGGKMTKDLALITELSDVTVLNTEDFIKAIRSTLENM</sequence>
<comment type="catalytic activity">
    <reaction evidence="9">
        <text>D-threo-isocitrate + NADP(+) = 2-oxoglutarate + CO2 + NADPH</text>
        <dbReference type="Rhea" id="RHEA:19629"/>
        <dbReference type="ChEBI" id="CHEBI:15562"/>
        <dbReference type="ChEBI" id="CHEBI:16526"/>
        <dbReference type="ChEBI" id="CHEBI:16810"/>
        <dbReference type="ChEBI" id="CHEBI:57783"/>
        <dbReference type="ChEBI" id="CHEBI:58349"/>
        <dbReference type="EC" id="1.1.1.42"/>
    </reaction>
</comment>
<dbReference type="Proteomes" id="UP000189857">
    <property type="component" value="Unassembled WGS sequence"/>
</dbReference>
<dbReference type="Gene3D" id="3.40.718.10">
    <property type="entry name" value="Isopropylmalate Dehydrogenase"/>
    <property type="match status" value="1"/>
</dbReference>
<dbReference type="PROSITE" id="PS00470">
    <property type="entry name" value="IDH_IMDH"/>
    <property type="match status" value="1"/>
</dbReference>
<comment type="cofactor">
    <cofactor evidence="9 12">
        <name>Mg(2+)</name>
        <dbReference type="ChEBI" id="CHEBI:18420"/>
    </cofactor>
    <cofactor evidence="9 12">
        <name>Mn(2+)</name>
        <dbReference type="ChEBI" id="CHEBI:29035"/>
    </cofactor>
    <text evidence="9 12">Binds 1 Mg(2+) or Mn(2+) ion per subunit.</text>
</comment>
<accession>A0A1T4Q8M2</accession>
<evidence type="ECO:0000256" key="12">
    <source>
        <dbReference type="PIRSR" id="PIRSR000108-3"/>
    </source>
</evidence>
<dbReference type="GO" id="GO:0006099">
    <property type="term" value="P:tricarboxylic acid cycle"/>
    <property type="evidence" value="ECO:0007669"/>
    <property type="project" value="UniProtKB-KW"/>
</dbReference>
<keyword evidence="7 9" id="KW-0560">Oxidoreductase</keyword>
<dbReference type="NCBIfam" id="TIGR00127">
    <property type="entry name" value="nadp_idh_euk"/>
    <property type="match status" value="1"/>
</dbReference>
<evidence type="ECO:0000256" key="5">
    <source>
        <dbReference type="ARBA" id="ARBA00022842"/>
    </source>
</evidence>
<dbReference type="SMART" id="SM01329">
    <property type="entry name" value="Iso_dh"/>
    <property type="match status" value="1"/>
</dbReference>
<feature type="binding site" evidence="13">
    <location>
        <position position="258"/>
    </location>
    <ligand>
        <name>NADP(+)</name>
        <dbReference type="ChEBI" id="CHEBI:58349"/>
    </ligand>
</feature>
<feature type="binding site" evidence="13">
    <location>
        <begin position="75"/>
        <end position="77"/>
    </location>
    <ligand>
        <name>NADP(+)</name>
        <dbReference type="ChEBI" id="CHEBI:58349"/>
    </ligand>
</feature>
<keyword evidence="8 9" id="KW-0464">Manganese</keyword>
<dbReference type="SUPFAM" id="SSF53659">
    <property type="entry name" value="Isocitrate/Isopropylmalate dehydrogenase-like"/>
    <property type="match status" value="1"/>
</dbReference>
<dbReference type="OrthoDB" id="9765655at2"/>
<dbReference type="Pfam" id="PF00180">
    <property type="entry name" value="Iso_dh"/>
    <property type="match status" value="1"/>
</dbReference>
<dbReference type="EMBL" id="FUXA01000017">
    <property type="protein sequence ID" value="SKA00079.1"/>
    <property type="molecule type" value="Genomic_DNA"/>
</dbReference>
<dbReference type="InterPro" id="IPR004790">
    <property type="entry name" value="Isocitrate_DH_NADP"/>
</dbReference>
<feature type="binding site" evidence="11">
    <location>
        <position position="77"/>
    </location>
    <ligand>
        <name>D-threo-isocitrate</name>
        <dbReference type="ChEBI" id="CHEBI:15562"/>
    </ligand>
</feature>
<keyword evidence="5 9" id="KW-0460">Magnesium</keyword>
<evidence type="ECO:0000313" key="15">
    <source>
        <dbReference type="EMBL" id="SKA00079.1"/>
    </source>
</evidence>
<feature type="binding site" evidence="11">
    <location>
        <position position="109"/>
    </location>
    <ligand>
        <name>D-threo-isocitrate</name>
        <dbReference type="ChEBI" id="CHEBI:15562"/>
    </ligand>
</feature>
<feature type="binding site" evidence="11">
    <location>
        <position position="132"/>
    </location>
    <ligand>
        <name>D-threo-isocitrate</name>
        <dbReference type="ChEBI" id="CHEBI:15562"/>
    </ligand>
</feature>
<dbReference type="GO" id="GO:0000287">
    <property type="term" value="F:magnesium ion binding"/>
    <property type="evidence" value="ECO:0007669"/>
    <property type="project" value="InterPro"/>
</dbReference>
<dbReference type="PANTHER" id="PTHR11822:SF21">
    <property type="entry name" value="ISOCITRATE DEHYDROGENASE [NADP], MITOCHONDRIAL"/>
    <property type="match status" value="1"/>
</dbReference>
<dbReference type="NCBIfam" id="NF006156">
    <property type="entry name" value="PRK08299.1"/>
    <property type="match status" value="1"/>
</dbReference>
<dbReference type="AlphaFoldDB" id="A0A1T4Q8M2"/>
<evidence type="ECO:0000256" key="2">
    <source>
        <dbReference type="ARBA" id="ARBA00007769"/>
    </source>
</evidence>
<feature type="binding site" evidence="12">
    <location>
        <position position="273"/>
    </location>
    <ligand>
        <name>Mn(2+)</name>
        <dbReference type="ChEBI" id="CHEBI:29035"/>
    </ligand>
</feature>
<dbReference type="RefSeq" id="WP_078788099.1">
    <property type="nucleotide sequence ID" value="NZ_CACZYW010000006.1"/>
</dbReference>
<evidence type="ECO:0000256" key="7">
    <source>
        <dbReference type="ARBA" id="ARBA00023002"/>
    </source>
</evidence>
<keyword evidence="6 9" id="KW-0521">NADP</keyword>
<dbReference type="PANTHER" id="PTHR11822">
    <property type="entry name" value="NADP-SPECIFIC ISOCITRATE DEHYDROGENASE"/>
    <property type="match status" value="1"/>
</dbReference>
<feature type="domain" description="Isopropylmalate dehydrogenase-like" evidence="14">
    <location>
        <begin position="9"/>
        <end position="394"/>
    </location>
</feature>
<evidence type="ECO:0000256" key="4">
    <source>
        <dbReference type="ARBA" id="ARBA00022723"/>
    </source>
</evidence>
<dbReference type="InterPro" id="IPR019818">
    <property type="entry name" value="IsoCit/isopropylmalate_DH_CS"/>
</dbReference>
<gene>
    <name evidence="15" type="ORF">SAMN02745110_02308</name>
</gene>
<feature type="site" description="Critical for catalysis" evidence="10">
    <location>
        <position position="139"/>
    </location>
</feature>